<keyword evidence="12" id="KW-0472">Membrane</keyword>
<dbReference type="SMART" id="SM00388">
    <property type="entry name" value="HisKA"/>
    <property type="match status" value="1"/>
</dbReference>
<keyword evidence="9" id="KW-0067">ATP-binding</keyword>
<evidence type="ECO:0000256" key="11">
    <source>
        <dbReference type="ARBA" id="ARBA00023012"/>
    </source>
</evidence>
<dbReference type="EMBL" id="FMJD01000002">
    <property type="protein sequence ID" value="SCM72608.1"/>
    <property type="molecule type" value="Genomic_DNA"/>
</dbReference>
<dbReference type="GO" id="GO:0000155">
    <property type="term" value="F:phosphorelay sensor kinase activity"/>
    <property type="evidence" value="ECO:0007669"/>
    <property type="project" value="InterPro"/>
</dbReference>
<dbReference type="RefSeq" id="WP_288199315.1">
    <property type="nucleotide sequence ID" value="NZ_LT608334.1"/>
</dbReference>
<dbReference type="PANTHER" id="PTHR45436">
    <property type="entry name" value="SENSOR HISTIDINE KINASE YKOH"/>
    <property type="match status" value="1"/>
</dbReference>
<dbReference type="Pfam" id="PF00512">
    <property type="entry name" value="HisKA"/>
    <property type="match status" value="1"/>
</dbReference>
<dbReference type="GO" id="GO:0005886">
    <property type="term" value="C:plasma membrane"/>
    <property type="evidence" value="ECO:0007669"/>
    <property type="project" value="TreeGrafter"/>
</dbReference>
<reference evidence="14" key="1">
    <citation type="submission" date="2016-08" db="EMBL/GenBank/DDBJ databases">
        <authorList>
            <person name="Seilhamer J.J."/>
        </authorList>
    </citation>
    <scope>NUCLEOTIDE SEQUENCE</scope>
    <source>
        <strain evidence="14">86</strain>
    </source>
</reference>
<evidence type="ECO:0000256" key="4">
    <source>
        <dbReference type="ARBA" id="ARBA00022553"/>
    </source>
</evidence>
<dbReference type="PROSITE" id="PS50109">
    <property type="entry name" value="HIS_KIN"/>
    <property type="match status" value="1"/>
</dbReference>
<evidence type="ECO:0000256" key="10">
    <source>
        <dbReference type="ARBA" id="ARBA00022989"/>
    </source>
</evidence>
<organism evidence="14">
    <name type="scientific">uncultured Pleomorphomonas sp</name>
    <dbReference type="NCBI Taxonomy" id="442121"/>
    <lineage>
        <taxon>Bacteria</taxon>
        <taxon>Pseudomonadati</taxon>
        <taxon>Pseudomonadota</taxon>
        <taxon>Alphaproteobacteria</taxon>
        <taxon>Hyphomicrobiales</taxon>
        <taxon>Pleomorphomonadaceae</taxon>
        <taxon>Pleomorphomonas</taxon>
        <taxon>environmental samples</taxon>
    </lineage>
</organism>
<dbReference type="Pfam" id="PF02518">
    <property type="entry name" value="HATPase_c"/>
    <property type="match status" value="1"/>
</dbReference>
<dbReference type="Gene3D" id="3.30.565.10">
    <property type="entry name" value="Histidine kinase-like ATPase, C-terminal domain"/>
    <property type="match status" value="1"/>
</dbReference>
<evidence type="ECO:0000256" key="9">
    <source>
        <dbReference type="ARBA" id="ARBA00022840"/>
    </source>
</evidence>
<keyword evidence="5" id="KW-0808">Transferase</keyword>
<accession>A0A212L505</accession>
<evidence type="ECO:0000259" key="13">
    <source>
        <dbReference type="PROSITE" id="PS50109"/>
    </source>
</evidence>
<gene>
    <name evidence="14" type="ORF">KL86PLE_100639</name>
</gene>
<dbReference type="InterPro" id="IPR036097">
    <property type="entry name" value="HisK_dim/P_sf"/>
</dbReference>
<dbReference type="CDD" id="cd00075">
    <property type="entry name" value="HATPase"/>
    <property type="match status" value="1"/>
</dbReference>
<dbReference type="CDD" id="cd00082">
    <property type="entry name" value="HisKA"/>
    <property type="match status" value="1"/>
</dbReference>
<keyword evidence="8 14" id="KW-0418">Kinase</keyword>
<evidence type="ECO:0000256" key="12">
    <source>
        <dbReference type="SAM" id="Phobius"/>
    </source>
</evidence>
<comment type="catalytic activity">
    <reaction evidence="1">
        <text>ATP + protein L-histidine = ADP + protein N-phospho-L-histidine.</text>
        <dbReference type="EC" id="2.7.13.3"/>
    </reaction>
</comment>
<keyword evidence="7" id="KW-0547">Nucleotide-binding</keyword>
<feature type="domain" description="Histidine kinase" evidence="13">
    <location>
        <begin position="237"/>
        <end position="439"/>
    </location>
</feature>
<sequence length="439" mass="47294">MAARRPTLVRRLALLVSLGLGAVWVVAVLAMALVLRREQDELYDQQLVISANTLLPILSRGVRADPHATEADADEGQNADPDEALVWRLIDRDARVLASSPAAGAAVFPDRAEPRRYARTTTHVVYTTDYDGTGLAVQFADPLAERREAFRESFLAFLLPMLAILPLGYVLVRWITAKGLQPLDRVRAEVATRDSQSLAPMDAAAHPAEFSAIIATLNGFMARLSQALEGERAFASNAAHELRTPVAVALAQVQRMQRETDDDGQRTRLAAMEQALQRMSRRVTRLLQLARAEAGIGRGASRTDAGGLLPHILRDARGDGTRLRLALPDGPVLTPMDADALAIVVGNLIDNALQHGPAGTPVTVSLTSDRVLVVRNMGPAVAAGDLARLSDRFTSRRSGGFGLGLHIAHQIAQQAGGRLELLSPIPGQDEGFEARLHLP</sequence>
<keyword evidence="6 12" id="KW-0812">Transmembrane</keyword>
<dbReference type="InterPro" id="IPR005467">
    <property type="entry name" value="His_kinase_dom"/>
</dbReference>
<evidence type="ECO:0000256" key="2">
    <source>
        <dbReference type="ARBA" id="ARBA00004141"/>
    </source>
</evidence>
<dbReference type="EC" id="2.7.13.3" evidence="3"/>
<proteinExistence type="predicted"/>
<evidence type="ECO:0000256" key="5">
    <source>
        <dbReference type="ARBA" id="ARBA00022679"/>
    </source>
</evidence>
<dbReference type="SUPFAM" id="SSF47384">
    <property type="entry name" value="Homodimeric domain of signal transducing histidine kinase"/>
    <property type="match status" value="1"/>
</dbReference>
<dbReference type="InterPro" id="IPR036890">
    <property type="entry name" value="HATPase_C_sf"/>
</dbReference>
<evidence type="ECO:0000256" key="1">
    <source>
        <dbReference type="ARBA" id="ARBA00000085"/>
    </source>
</evidence>
<feature type="transmembrane region" description="Helical" evidence="12">
    <location>
        <begin position="12"/>
        <end position="35"/>
    </location>
</feature>
<dbReference type="InterPro" id="IPR003661">
    <property type="entry name" value="HisK_dim/P_dom"/>
</dbReference>
<evidence type="ECO:0000313" key="14">
    <source>
        <dbReference type="EMBL" id="SCM72608.1"/>
    </source>
</evidence>
<evidence type="ECO:0000256" key="6">
    <source>
        <dbReference type="ARBA" id="ARBA00022692"/>
    </source>
</evidence>
<dbReference type="SUPFAM" id="SSF55874">
    <property type="entry name" value="ATPase domain of HSP90 chaperone/DNA topoisomerase II/histidine kinase"/>
    <property type="match status" value="1"/>
</dbReference>
<keyword evidence="11" id="KW-0902">Two-component regulatory system</keyword>
<dbReference type="SMART" id="SM00387">
    <property type="entry name" value="HATPase_c"/>
    <property type="match status" value="1"/>
</dbReference>
<evidence type="ECO:0000256" key="7">
    <source>
        <dbReference type="ARBA" id="ARBA00022741"/>
    </source>
</evidence>
<dbReference type="AlphaFoldDB" id="A0A212L505"/>
<name>A0A212L505_9HYPH</name>
<evidence type="ECO:0000256" key="3">
    <source>
        <dbReference type="ARBA" id="ARBA00012438"/>
    </source>
</evidence>
<comment type="subcellular location">
    <subcellularLocation>
        <location evidence="2">Membrane</location>
        <topology evidence="2">Multi-pass membrane protein</topology>
    </subcellularLocation>
</comment>
<dbReference type="Gene3D" id="1.10.287.130">
    <property type="match status" value="1"/>
</dbReference>
<feature type="transmembrane region" description="Helical" evidence="12">
    <location>
        <begin position="154"/>
        <end position="175"/>
    </location>
</feature>
<protein>
    <recommendedName>
        <fullName evidence="3">histidine kinase</fullName>
        <ecNumber evidence="3">2.7.13.3</ecNumber>
    </recommendedName>
</protein>
<dbReference type="GO" id="GO:0005524">
    <property type="term" value="F:ATP binding"/>
    <property type="evidence" value="ECO:0007669"/>
    <property type="project" value="UniProtKB-KW"/>
</dbReference>
<dbReference type="PANTHER" id="PTHR45436:SF14">
    <property type="entry name" value="SENSOR PROTEIN QSEC"/>
    <property type="match status" value="1"/>
</dbReference>
<keyword evidence="4" id="KW-0597">Phosphoprotein</keyword>
<evidence type="ECO:0000256" key="8">
    <source>
        <dbReference type="ARBA" id="ARBA00022777"/>
    </source>
</evidence>
<keyword evidence="10 12" id="KW-1133">Transmembrane helix</keyword>
<dbReference type="InterPro" id="IPR003594">
    <property type="entry name" value="HATPase_dom"/>
</dbReference>
<dbReference type="InterPro" id="IPR050428">
    <property type="entry name" value="TCS_sensor_his_kinase"/>
</dbReference>